<organism evidence="2 3">
    <name type="scientific">Fructobacillus cardui</name>
    <dbReference type="NCBI Taxonomy" id="2893170"/>
    <lineage>
        <taxon>Bacteria</taxon>
        <taxon>Bacillati</taxon>
        <taxon>Bacillota</taxon>
        <taxon>Bacilli</taxon>
        <taxon>Lactobacillales</taxon>
        <taxon>Lactobacillaceae</taxon>
        <taxon>Fructobacillus</taxon>
    </lineage>
</organism>
<dbReference type="InterPro" id="IPR010288">
    <property type="entry name" value="EcsB_ABC"/>
</dbReference>
<feature type="transmembrane region" description="Helical" evidence="1">
    <location>
        <begin position="401"/>
        <end position="420"/>
    </location>
</feature>
<dbReference type="RefSeq" id="WP_338347720.1">
    <property type="nucleotide sequence ID" value="NZ_CAUZLY010000003.1"/>
</dbReference>
<sequence length="428" mass="48428">MTAETEKLNLNRLYKDRSVAINRQNRHYLRLLFNDHFVVFLLIVVGAAILAFQSLAKKSLETPIAFLPSYWQLGLIAWLVLGQQFGSFVTYLKPADRVFLAASDDFLTKTYLNQAWCRSFILATGWQVAFLGLAWPVMNLIGLGHPLDWSLSLLTLVASKAFMLVQALDRHERGNTWTGFDQTRAGWLIRLAMPFVLALAIVLLPDPWRLWILSGLTVILVAVAVAWFVQHQKAQRAIDWHVALTTSQRHSQAVWQFYGLFAQVPNQGAMVKRRAYLDNLLGRFSFQKEPMRRLFWIKLLRGGDELVLVLRLVVVGLILLVVLPKDSYYLQAAGMAVLIYLINFQLLPVFEKTRVVLWSRLAFADKNQQEKTFLVVLAEITSTVTGLTFLMMLLIAGPAAALAVLAGGLLLALVLYGLWLPKTLHKKN</sequence>
<proteinExistence type="predicted"/>
<name>A0ABM9MQC4_9LACO</name>
<feature type="transmembrane region" description="Helical" evidence="1">
    <location>
        <begin position="149"/>
        <end position="167"/>
    </location>
</feature>
<protein>
    <submittedName>
        <fullName evidence="2">Permease component (EcsB)</fullName>
    </submittedName>
</protein>
<feature type="transmembrane region" description="Helical" evidence="1">
    <location>
        <begin position="31"/>
        <end position="55"/>
    </location>
</feature>
<feature type="transmembrane region" description="Helical" evidence="1">
    <location>
        <begin position="329"/>
        <end position="351"/>
    </location>
</feature>
<keyword evidence="1" id="KW-0812">Transmembrane</keyword>
<keyword evidence="1" id="KW-1133">Transmembrane helix</keyword>
<feature type="transmembrane region" description="Helical" evidence="1">
    <location>
        <begin position="306"/>
        <end position="323"/>
    </location>
</feature>
<keyword evidence="1" id="KW-0472">Membrane</keyword>
<feature type="transmembrane region" description="Helical" evidence="1">
    <location>
        <begin position="75"/>
        <end position="94"/>
    </location>
</feature>
<dbReference type="Pfam" id="PF05975">
    <property type="entry name" value="EcsB"/>
    <property type="match status" value="1"/>
</dbReference>
<reference evidence="2 3" key="1">
    <citation type="submission" date="2023-10" db="EMBL/GenBank/DDBJ databases">
        <authorList>
            <person name="Botero Cardona J."/>
        </authorList>
    </citation>
    <scope>NUCLEOTIDE SEQUENCE [LARGE SCALE GENOMIC DNA]</scope>
    <source>
        <strain evidence="2 3">R-82641</strain>
    </source>
</reference>
<dbReference type="PIRSF" id="PIRSF037259">
    <property type="entry name" value="EcsB_ABC"/>
    <property type="match status" value="1"/>
</dbReference>
<evidence type="ECO:0000313" key="2">
    <source>
        <dbReference type="EMBL" id="CAK1232731.1"/>
    </source>
</evidence>
<feature type="transmembrane region" description="Helical" evidence="1">
    <location>
        <begin position="210"/>
        <end position="229"/>
    </location>
</feature>
<feature type="transmembrane region" description="Helical" evidence="1">
    <location>
        <begin position="187"/>
        <end position="204"/>
    </location>
</feature>
<comment type="caution">
    <text evidence="2">The sequence shown here is derived from an EMBL/GenBank/DDBJ whole genome shotgun (WGS) entry which is preliminary data.</text>
</comment>
<dbReference type="Proteomes" id="UP001314200">
    <property type="component" value="Unassembled WGS sequence"/>
</dbReference>
<feature type="transmembrane region" description="Helical" evidence="1">
    <location>
        <begin position="372"/>
        <end position="395"/>
    </location>
</feature>
<evidence type="ECO:0000313" key="3">
    <source>
        <dbReference type="Proteomes" id="UP001314200"/>
    </source>
</evidence>
<evidence type="ECO:0000256" key="1">
    <source>
        <dbReference type="SAM" id="Phobius"/>
    </source>
</evidence>
<gene>
    <name evidence="2" type="ORF">R82641_BJNNKPBH_00380</name>
</gene>
<dbReference type="EMBL" id="CAUZLY010000003">
    <property type="protein sequence ID" value="CAK1232731.1"/>
    <property type="molecule type" value="Genomic_DNA"/>
</dbReference>
<accession>A0ABM9MQC4</accession>
<keyword evidence="3" id="KW-1185">Reference proteome</keyword>
<feature type="transmembrane region" description="Helical" evidence="1">
    <location>
        <begin position="115"/>
        <end position="137"/>
    </location>
</feature>